<dbReference type="SUPFAM" id="SSF46689">
    <property type="entry name" value="Homeodomain-like"/>
    <property type="match status" value="2"/>
</dbReference>
<dbReference type="EMBL" id="ARXS01000038">
    <property type="protein sequence ID" value="MCU5784734.1"/>
    <property type="molecule type" value="Genomic_DNA"/>
</dbReference>
<keyword evidence="2" id="KW-0238">DNA-binding</keyword>
<evidence type="ECO:0000313" key="6">
    <source>
        <dbReference type="EMBL" id="MCU5784734.1"/>
    </source>
</evidence>
<keyword evidence="3" id="KW-0010">Activator</keyword>
<protein>
    <submittedName>
        <fullName evidence="6">AraC family transcriptional regulator</fullName>
    </submittedName>
</protein>
<feature type="domain" description="HTH araC/xylS-type" evidence="5">
    <location>
        <begin position="178"/>
        <end position="277"/>
    </location>
</feature>
<dbReference type="PANTHER" id="PTHR46796">
    <property type="entry name" value="HTH-TYPE TRANSCRIPTIONAL ACTIVATOR RHAS-RELATED"/>
    <property type="match status" value="1"/>
</dbReference>
<dbReference type="PRINTS" id="PR00032">
    <property type="entry name" value="HTHARAC"/>
</dbReference>
<evidence type="ECO:0000256" key="2">
    <source>
        <dbReference type="ARBA" id="ARBA00023125"/>
    </source>
</evidence>
<keyword evidence="1" id="KW-0805">Transcription regulation</keyword>
<name>A0ABT2R4R7_9GAMM</name>
<evidence type="ECO:0000313" key="7">
    <source>
        <dbReference type="Proteomes" id="UP001064106"/>
    </source>
</evidence>
<evidence type="ECO:0000256" key="4">
    <source>
        <dbReference type="ARBA" id="ARBA00023163"/>
    </source>
</evidence>
<comment type="caution">
    <text evidence="6">The sequence shown here is derived from an EMBL/GenBank/DDBJ whole genome shotgun (WGS) entry which is preliminary data.</text>
</comment>
<dbReference type="Gene3D" id="1.10.10.60">
    <property type="entry name" value="Homeodomain-like"/>
    <property type="match status" value="2"/>
</dbReference>
<proteinExistence type="predicted"/>
<dbReference type="InterPro" id="IPR037923">
    <property type="entry name" value="HTH-like"/>
</dbReference>
<evidence type="ECO:0000256" key="3">
    <source>
        <dbReference type="ARBA" id="ARBA00023159"/>
    </source>
</evidence>
<gene>
    <name evidence="6" type="ORF">MA04_04034</name>
</gene>
<reference evidence="6" key="1">
    <citation type="submission" date="2012-09" db="EMBL/GenBank/DDBJ databases">
        <title>Genome Sequence of alkane-degrading Bacterium Alcanivorax balearicus MACL04.</title>
        <authorList>
            <person name="Lai Q."/>
            <person name="Shao Z."/>
        </authorList>
    </citation>
    <scope>NUCLEOTIDE SEQUENCE</scope>
    <source>
        <strain evidence="6">MACL04</strain>
    </source>
</reference>
<keyword evidence="7" id="KW-1185">Reference proteome</keyword>
<sequence>MSIARRVFHGLFGRIALLDMDRPLTTHSHHECHVLVKVSGADTYFNVDGHRVPLTDRSAVLVNAWQPHFYDHQPNTPNTQILALYIEPTWLTNIQKSLALCAHPGFFSRPHIALSSTHRRLADCLIAECYSSDLVLREHIESLLFDFLIALIEDHSQWHELKRQVCMPRYRFQDARIRRACAYLQSHFNDPQCLANAAHTADLSRAHFFMLFRHDTGMSPMLMLNDIRMRHAFRWLEHERAGTLCQLAETLGFSEQGHFTRFFQQHIGAAPSQYRRVIDSYSSV</sequence>
<dbReference type="InterPro" id="IPR009057">
    <property type="entry name" value="Homeodomain-like_sf"/>
</dbReference>
<dbReference type="InterPro" id="IPR003313">
    <property type="entry name" value="AraC-bd"/>
</dbReference>
<dbReference type="InterPro" id="IPR018060">
    <property type="entry name" value="HTH_AraC"/>
</dbReference>
<dbReference type="Pfam" id="PF12833">
    <property type="entry name" value="HTH_18"/>
    <property type="match status" value="1"/>
</dbReference>
<dbReference type="RefSeq" id="WP_233916650.1">
    <property type="nucleotide sequence ID" value="NZ_ARXS01000038.1"/>
</dbReference>
<dbReference type="InterPro" id="IPR020449">
    <property type="entry name" value="Tscrpt_reg_AraC-type_HTH"/>
</dbReference>
<accession>A0ABT2R4R7</accession>
<evidence type="ECO:0000259" key="5">
    <source>
        <dbReference type="PROSITE" id="PS01124"/>
    </source>
</evidence>
<dbReference type="PANTHER" id="PTHR46796:SF2">
    <property type="entry name" value="TRANSCRIPTIONAL REGULATORY PROTEIN"/>
    <property type="match status" value="1"/>
</dbReference>
<evidence type="ECO:0000256" key="1">
    <source>
        <dbReference type="ARBA" id="ARBA00023015"/>
    </source>
</evidence>
<dbReference type="SMART" id="SM00342">
    <property type="entry name" value="HTH_ARAC"/>
    <property type="match status" value="1"/>
</dbReference>
<dbReference type="Pfam" id="PF02311">
    <property type="entry name" value="AraC_binding"/>
    <property type="match status" value="1"/>
</dbReference>
<organism evidence="6 7">
    <name type="scientific">Alloalcanivorax balearicus MACL04</name>
    <dbReference type="NCBI Taxonomy" id="1177182"/>
    <lineage>
        <taxon>Bacteria</taxon>
        <taxon>Pseudomonadati</taxon>
        <taxon>Pseudomonadota</taxon>
        <taxon>Gammaproteobacteria</taxon>
        <taxon>Oceanospirillales</taxon>
        <taxon>Alcanivoracaceae</taxon>
        <taxon>Alloalcanivorax</taxon>
    </lineage>
</organism>
<keyword evidence="4" id="KW-0804">Transcription</keyword>
<dbReference type="PROSITE" id="PS01124">
    <property type="entry name" value="HTH_ARAC_FAMILY_2"/>
    <property type="match status" value="1"/>
</dbReference>
<dbReference type="SUPFAM" id="SSF51215">
    <property type="entry name" value="Regulatory protein AraC"/>
    <property type="match status" value="1"/>
</dbReference>
<dbReference type="InterPro" id="IPR050204">
    <property type="entry name" value="AraC_XylS_family_regulators"/>
</dbReference>
<dbReference type="Proteomes" id="UP001064106">
    <property type="component" value="Unassembled WGS sequence"/>
</dbReference>